<feature type="compositionally biased region" description="Polar residues" evidence="1">
    <location>
        <begin position="1"/>
        <end position="11"/>
    </location>
</feature>
<dbReference type="Proteomes" id="UP000325827">
    <property type="component" value="Unassembled WGS sequence"/>
</dbReference>
<dbReference type="InterPro" id="IPR041726">
    <property type="entry name" value="ACAD10_11_N"/>
</dbReference>
<feature type="domain" description="Aminoglycoside phosphotransferase" evidence="2">
    <location>
        <begin position="86"/>
        <end position="308"/>
    </location>
</feature>
<dbReference type="PANTHER" id="PTHR47829:SF1">
    <property type="entry name" value="HAD FAMILY PHOSPHATASE"/>
    <property type="match status" value="1"/>
</dbReference>
<dbReference type="SUPFAM" id="SSF56112">
    <property type="entry name" value="Protein kinase-like (PK-like)"/>
    <property type="match status" value="1"/>
</dbReference>
<dbReference type="EMBL" id="VYSA01000004">
    <property type="protein sequence ID" value="KAA9105917.1"/>
    <property type="molecule type" value="Genomic_DNA"/>
</dbReference>
<evidence type="ECO:0000313" key="3">
    <source>
        <dbReference type="EMBL" id="KAA9105917.1"/>
    </source>
</evidence>
<dbReference type="InterPro" id="IPR011009">
    <property type="entry name" value="Kinase-like_dom_sf"/>
</dbReference>
<sequence length="398" mass="44171">MTAPTRRTNGRSPDGRSRPAIGRSPPELHDSTGSGNRAMTGVELADVAHTRQEAESFSMPPLLIIDETERFLDQVGIGSGPIRWDRIGDGHSNINYLLQRSGHNVVLRRGPRPPYPASAHNMVREARLLQALHAKGVPVPRVIAICEDDAVLGVPFYLMEFLDGIVLTDELPCWAHDPTSRRAVVQSAMDELASLHALDVSATALAQFGKTSGYLERQVALFHTLWGRITRRELPEFAEVGGWLDRHRPVSQRLSIVHGDYRLGNLMYYRAAPARACGILDWEMATLGDPLADLGYFAATYSADDRPPTVMDLTPVTCEPGFPTRAELVEYYASRSALDVSHLAWYEAFAYWKSAVFCEEIFTRWLVEKRPGDLFGPQLRAGVPDLIAAARSAIDRSR</sequence>
<proteinExistence type="predicted"/>
<name>A0A5J5J1E1_9MICO</name>
<dbReference type="InterPro" id="IPR052898">
    <property type="entry name" value="ACAD10-like"/>
</dbReference>
<keyword evidence="4" id="KW-1185">Reference proteome</keyword>
<organism evidence="3 4">
    <name type="scientific">Microbacterium rhizomatis</name>
    <dbReference type="NCBI Taxonomy" id="1631477"/>
    <lineage>
        <taxon>Bacteria</taxon>
        <taxon>Bacillati</taxon>
        <taxon>Actinomycetota</taxon>
        <taxon>Actinomycetes</taxon>
        <taxon>Micrococcales</taxon>
        <taxon>Microbacteriaceae</taxon>
        <taxon>Microbacterium</taxon>
    </lineage>
</organism>
<dbReference type="PANTHER" id="PTHR47829">
    <property type="entry name" value="HYDROLASE, PUTATIVE (AFU_ORTHOLOGUE AFUA_1G12880)-RELATED"/>
    <property type="match status" value="1"/>
</dbReference>
<dbReference type="AlphaFoldDB" id="A0A5J5J1E1"/>
<dbReference type="GO" id="GO:0016740">
    <property type="term" value="F:transferase activity"/>
    <property type="evidence" value="ECO:0007669"/>
    <property type="project" value="UniProtKB-KW"/>
</dbReference>
<dbReference type="CDD" id="cd05154">
    <property type="entry name" value="ACAD10_11_N-like"/>
    <property type="match status" value="1"/>
</dbReference>
<dbReference type="Pfam" id="PF01636">
    <property type="entry name" value="APH"/>
    <property type="match status" value="1"/>
</dbReference>
<feature type="region of interest" description="Disordered" evidence="1">
    <location>
        <begin position="1"/>
        <end position="37"/>
    </location>
</feature>
<protein>
    <submittedName>
        <fullName evidence="3">Phosphotransferase family protein</fullName>
    </submittedName>
</protein>
<evidence type="ECO:0000259" key="2">
    <source>
        <dbReference type="Pfam" id="PF01636"/>
    </source>
</evidence>
<reference evidence="4" key="1">
    <citation type="submission" date="2019-09" db="EMBL/GenBank/DDBJ databases">
        <title>Mumia zhuanghuii sp. nov. isolated from the intestinal contents of plateau pika (Ochotona curzoniae) in the Qinghai-Tibet plateau of China.</title>
        <authorList>
            <person name="Tian Z."/>
        </authorList>
    </citation>
    <scope>NUCLEOTIDE SEQUENCE [LARGE SCALE GENOMIC DNA]</scope>
    <source>
        <strain evidence="4">JCM 30598</strain>
    </source>
</reference>
<evidence type="ECO:0000313" key="4">
    <source>
        <dbReference type="Proteomes" id="UP000325827"/>
    </source>
</evidence>
<keyword evidence="3" id="KW-0808">Transferase</keyword>
<comment type="caution">
    <text evidence="3">The sequence shown here is derived from an EMBL/GenBank/DDBJ whole genome shotgun (WGS) entry which is preliminary data.</text>
</comment>
<dbReference type="Gene3D" id="3.90.1200.10">
    <property type="match status" value="1"/>
</dbReference>
<dbReference type="Gene3D" id="3.30.200.20">
    <property type="entry name" value="Phosphorylase Kinase, domain 1"/>
    <property type="match status" value="1"/>
</dbReference>
<evidence type="ECO:0000256" key="1">
    <source>
        <dbReference type="SAM" id="MobiDB-lite"/>
    </source>
</evidence>
<gene>
    <name evidence="3" type="ORF">F6B43_16260</name>
</gene>
<dbReference type="OrthoDB" id="3806873at2"/>
<dbReference type="InterPro" id="IPR002575">
    <property type="entry name" value="Aminoglycoside_PTrfase"/>
</dbReference>
<accession>A0A5J5J1E1</accession>